<evidence type="ECO:0000313" key="2">
    <source>
        <dbReference type="EMBL" id="MEH7827769.1"/>
    </source>
</evidence>
<comment type="caution">
    <text evidence="2">The sequence shown here is derived from an EMBL/GenBank/DDBJ whole genome shotgun (WGS) entry which is preliminary data.</text>
</comment>
<evidence type="ECO:0000256" key="1">
    <source>
        <dbReference type="SAM" id="Phobius"/>
    </source>
</evidence>
<accession>A0ABU8BUL7</accession>
<keyword evidence="1" id="KW-0472">Membrane</keyword>
<keyword evidence="3" id="KW-1185">Reference proteome</keyword>
<reference evidence="2" key="1">
    <citation type="submission" date="2024-02" db="EMBL/GenBank/DDBJ databases">
        <title>Genome sequences of strain Gemmobacter sp. JM10B15.</title>
        <authorList>
            <person name="Zhang M."/>
        </authorList>
    </citation>
    <scope>NUCLEOTIDE SEQUENCE</scope>
    <source>
        <strain evidence="2">JM10B15</strain>
    </source>
</reference>
<dbReference type="Proteomes" id="UP001431963">
    <property type="component" value="Unassembled WGS sequence"/>
</dbReference>
<feature type="transmembrane region" description="Helical" evidence="1">
    <location>
        <begin position="7"/>
        <end position="29"/>
    </location>
</feature>
<gene>
    <name evidence="2" type="ORF">V6590_06390</name>
</gene>
<evidence type="ECO:0008006" key="4">
    <source>
        <dbReference type="Google" id="ProtNLM"/>
    </source>
</evidence>
<keyword evidence="1" id="KW-1133">Transmembrane helix</keyword>
<keyword evidence="1" id="KW-0812">Transmembrane</keyword>
<sequence length="75" mass="7727">MDRRGMGMAIGVMLAGIVAGLMGTVWALASGYSVLVAMALYPVAGIAGVLTLLPLVLFRINATDGEPTRGLQEAH</sequence>
<dbReference type="RefSeq" id="WP_335421077.1">
    <property type="nucleotide sequence ID" value="NZ_JBALHR010000003.1"/>
</dbReference>
<name>A0ABU8BUL7_9RHOB</name>
<feature type="transmembrane region" description="Helical" evidence="1">
    <location>
        <begin position="35"/>
        <end position="58"/>
    </location>
</feature>
<organism evidence="2 3">
    <name type="scientific">Gemmobacter denitrificans</name>
    <dbReference type="NCBI Taxonomy" id="3123040"/>
    <lineage>
        <taxon>Bacteria</taxon>
        <taxon>Pseudomonadati</taxon>
        <taxon>Pseudomonadota</taxon>
        <taxon>Alphaproteobacteria</taxon>
        <taxon>Rhodobacterales</taxon>
        <taxon>Paracoccaceae</taxon>
        <taxon>Gemmobacter</taxon>
    </lineage>
</organism>
<evidence type="ECO:0000313" key="3">
    <source>
        <dbReference type="Proteomes" id="UP001431963"/>
    </source>
</evidence>
<protein>
    <recommendedName>
        <fullName evidence="4">Major facilitator superfamily (MFS) profile domain-containing protein</fullName>
    </recommendedName>
</protein>
<dbReference type="EMBL" id="JBALHR010000003">
    <property type="protein sequence ID" value="MEH7827769.1"/>
    <property type="molecule type" value="Genomic_DNA"/>
</dbReference>
<proteinExistence type="predicted"/>